<protein>
    <submittedName>
        <fullName evidence="1">Uncharacterized protein</fullName>
    </submittedName>
</protein>
<accession>A0A8S4Q4P6</accession>
<sequence length="99" mass="11480">MRSILGRKRIANTYGIYASAEPQNEGVPGRTFKKLNEKELWKSMNNFDVVAAQVAGNYKKNVMMSDLEIQEICVKTMYMVKMLLEYISVVKKCFIEKYL</sequence>
<dbReference type="Proteomes" id="UP000749559">
    <property type="component" value="Unassembled WGS sequence"/>
</dbReference>
<name>A0A8S4Q4P6_OWEFU</name>
<keyword evidence="2" id="KW-1185">Reference proteome</keyword>
<reference evidence="1" key="1">
    <citation type="submission" date="2022-03" db="EMBL/GenBank/DDBJ databases">
        <authorList>
            <person name="Martin C."/>
        </authorList>
    </citation>
    <scope>NUCLEOTIDE SEQUENCE</scope>
</reference>
<comment type="caution">
    <text evidence="1">The sequence shown here is derived from an EMBL/GenBank/DDBJ whole genome shotgun (WGS) entry which is preliminary data.</text>
</comment>
<organism evidence="1 2">
    <name type="scientific">Owenia fusiformis</name>
    <name type="common">Polychaete worm</name>
    <dbReference type="NCBI Taxonomy" id="6347"/>
    <lineage>
        <taxon>Eukaryota</taxon>
        <taxon>Metazoa</taxon>
        <taxon>Spiralia</taxon>
        <taxon>Lophotrochozoa</taxon>
        <taxon>Annelida</taxon>
        <taxon>Polychaeta</taxon>
        <taxon>Sedentaria</taxon>
        <taxon>Canalipalpata</taxon>
        <taxon>Sabellida</taxon>
        <taxon>Oweniida</taxon>
        <taxon>Oweniidae</taxon>
        <taxon>Owenia</taxon>
    </lineage>
</organism>
<dbReference type="AlphaFoldDB" id="A0A8S4Q4P6"/>
<gene>
    <name evidence="1" type="ORF">OFUS_LOCUS24664</name>
</gene>
<evidence type="ECO:0000313" key="1">
    <source>
        <dbReference type="EMBL" id="CAH1800825.1"/>
    </source>
</evidence>
<evidence type="ECO:0000313" key="2">
    <source>
        <dbReference type="Proteomes" id="UP000749559"/>
    </source>
</evidence>
<dbReference type="OrthoDB" id="6109323at2759"/>
<dbReference type="EMBL" id="CAIIXF020000012">
    <property type="protein sequence ID" value="CAH1800825.1"/>
    <property type="molecule type" value="Genomic_DNA"/>
</dbReference>
<proteinExistence type="predicted"/>